<keyword evidence="5" id="KW-0407">Ion channel</keyword>
<dbReference type="SUPFAM" id="SSF50182">
    <property type="entry name" value="Sm-like ribonucleoproteins"/>
    <property type="match status" value="1"/>
</dbReference>
<dbReference type="KEGG" id="rdp:RD2015_3069"/>
<dbReference type="PANTHER" id="PTHR30221:SF8">
    <property type="entry name" value="SMALL-CONDUCTANCE MECHANOSENSITIVE CHANNEL"/>
    <property type="match status" value="1"/>
</dbReference>
<evidence type="ECO:0000256" key="5">
    <source>
        <dbReference type="RuleBase" id="RU369025"/>
    </source>
</evidence>
<dbReference type="InterPro" id="IPR045275">
    <property type="entry name" value="MscS_archaea/bacteria_type"/>
</dbReference>
<dbReference type="OrthoDB" id="8685113at2"/>
<keyword evidence="5" id="KW-0997">Cell inner membrane</keyword>
<dbReference type="Pfam" id="PF00924">
    <property type="entry name" value="MS_channel_2nd"/>
    <property type="match status" value="1"/>
</dbReference>
<evidence type="ECO:0000313" key="6">
    <source>
        <dbReference type="EMBL" id="ALV07530.1"/>
    </source>
</evidence>
<dbReference type="RefSeq" id="WP_058935628.1">
    <property type="nucleotide sequence ID" value="NZ_CP013729.1"/>
</dbReference>
<feature type="transmembrane region" description="Helical" evidence="5">
    <location>
        <begin position="94"/>
        <end position="124"/>
    </location>
</feature>
<keyword evidence="4 5" id="KW-0472">Membrane</keyword>
<dbReference type="AlphaFoldDB" id="A0A0U3MT47"/>
<dbReference type="InterPro" id="IPR010920">
    <property type="entry name" value="LSM_dom_sf"/>
</dbReference>
<evidence type="ECO:0000256" key="3">
    <source>
        <dbReference type="ARBA" id="ARBA00022989"/>
    </source>
</evidence>
<keyword evidence="5" id="KW-0813">Transport</keyword>
<evidence type="ECO:0000313" key="7">
    <source>
        <dbReference type="Proteomes" id="UP000060699"/>
    </source>
</evidence>
<dbReference type="Proteomes" id="UP000060699">
    <property type="component" value="Chromosome"/>
</dbReference>
<evidence type="ECO:0000256" key="1">
    <source>
        <dbReference type="ARBA" id="ARBA00004370"/>
    </source>
</evidence>
<dbReference type="PATRIC" id="fig|76731.3.peg.3145"/>
<comment type="caution">
    <text evidence="5">Lacks conserved residue(s) required for the propagation of feature annotation.</text>
</comment>
<accession>A0A0U3MT47</accession>
<name>A0A0U3MT47_9BURK</name>
<dbReference type="InterPro" id="IPR006685">
    <property type="entry name" value="MscS_channel_2nd"/>
</dbReference>
<dbReference type="PANTHER" id="PTHR30221">
    <property type="entry name" value="SMALL-CONDUCTANCE MECHANOSENSITIVE CHANNEL"/>
    <property type="match status" value="1"/>
</dbReference>
<keyword evidence="2 5" id="KW-0812">Transmembrane</keyword>
<dbReference type="STRING" id="76731.RD2015_3069"/>
<keyword evidence="3 5" id="KW-1133">Transmembrane helix</keyword>
<dbReference type="InterPro" id="IPR023408">
    <property type="entry name" value="MscS_beta-dom_sf"/>
</dbReference>
<dbReference type="GO" id="GO:0008381">
    <property type="term" value="F:mechanosensitive monoatomic ion channel activity"/>
    <property type="evidence" value="ECO:0007669"/>
    <property type="project" value="InterPro"/>
</dbReference>
<comment type="function">
    <text evidence="5">Mechanosensitive channel that participates in the regulation of osmotic pressure changes within the cell, opening in response to stretch forces in the membrane lipid bilayer, without the need for other proteins. Contributes to normal resistance to hypoosmotic shock. Forms an ion channel of 1.0 nanosiemens conductance with a slight preference for anions.</text>
</comment>
<comment type="similarity">
    <text evidence="5">Belongs to the MscS (TC 1.A.23) family.</text>
</comment>
<reference evidence="6 7" key="1">
    <citation type="submission" date="2015-12" db="EMBL/GenBank/DDBJ databases">
        <title>Complete genome of Roseateles depolymerans KCTC 42856.</title>
        <authorList>
            <person name="Kim K.M."/>
        </authorList>
    </citation>
    <scope>NUCLEOTIDE SEQUENCE [LARGE SCALE GENOMIC DNA]</scope>
    <source>
        <strain evidence="6 7">KCTC 42856</strain>
    </source>
</reference>
<comment type="subcellular location">
    <subcellularLocation>
        <location evidence="5">Cell inner membrane</location>
        <topology evidence="5">Multi-pass membrane protein</topology>
    </subcellularLocation>
    <subcellularLocation>
        <location evidence="1">Membrane</location>
    </subcellularLocation>
</comment>
<dbReference type="Gene3D" id="2.30.30.60">
    <property type="match status" value="1"/>
</dbReference>
<dbReference type="GO" id="GO:0005886">
    <property type="term" value="C:plasma membrane"/>
    <property type="evidence" value="ECO:0007669"/>
    <property type="project" value="UniProtKB-SubCell"/>
</dbReference>
<protein>
    <recommendedName>
        <fullName evidence="5">Small-conductance mechanosensitive channel</fullName>
    </recommendedName>
</protein>
<sequence>MNKLFQTLHDFLPDWASDWLDILVPLAEVGLIGLGAWVVMRVAHLATRRLTMAYSLPVKVAALFLRAVASVVYGCAILWALARLGVSGSVLWGAFTGFATVGAVAFFAAWSVLSNLFCALLIYITRAFRIGDVVELLESGDKPGVKGRVVEINLVYTTLLESGDADNGTSLQLPNSLFFQRTVRRWHGAAAHEAIAPAPQERI</sequence>
<gene>
    <name evidence="6" type="ORF">RD2015_3069</name>
</gene>
<dbReference type="EMBL" id="CP013729">
    <property type="protein sequence ID" value="ALV07530.1"/>
    <property type="molecule type" value="Genomic_DNA"/>
</dbReference>
<feature type="transmembrane region" description="Helical" evidence="5">
    <location>
        <begin position="20"/>
        <end position="39"/>
    </location>
</feature>
<keyword evidence="5" id="KW-0406">Ion transport</keyword>
<evidence type="ECO:0000256" key="2">
    <source>
        <dbReference type="ARBA" id="ARBA00022692"/>
    </source>
</evidence>
<proteinExistence type="inferred from homology"/>
<comment type="subunit">
    <text evidence="5">Homoheptamer.</text>
</comment>
<organism evidence="6 7">
    <name type="scientific">Roseateles depolymerans</name>
    <dbReference type="NCBI Taxonomy" id="76731"/>
    <lineage>
        <taxon>Bacteria</taxon>
        <taxon>Pseudomonadati</taxon>
        <taxon>Pseudomonadota</taxon>
        <taxon>Betaproteobacteria</taxon>
        <taxon>Burkholderiales</taxon>
        <taxon>Sphaerotilaceae</taxon>
        <taxon>Roseateles</taxon>
    </lineage>
</organism>
<keyword evidence="5" id="KW-1003">Cell membrane</keyword>
<feature type="transmembrane region" description="Helical" evidence="5">
    <location>
        <begin position="60"/>
        <end position="82"/>
    </location>
</feature>
<evidence type="ECO:0000256" key="4">
    <source>
        <dbReference type="ARBA" id="ARBA00023136"/>
    </source>
</evidence>
<dbReference type="Gene3D" id="1.10.287.1260">
    <property type="match status" value="1"/>
</dbReference>
<keyword evidence="7" id="KW-1185">Reference proteome</keyword>